<evidence type="ECO:0000256" key="1">
    <source>
        <dbReference type="ARBA" id="ARBA00004651"/>
    </source>
</evidence>
<comment type="similarity">
    <text evidence="2">Belongs to the polysaccharide synthase family.</text>
</comment>
<evidence type="ECO:0000256" key="5">
    <source>
        <dbReference type="ARBA" id="ARBA00022989"/>
    </source>
</evidence>
<organism evidence="8 9">
    <name type="scientific">Crateriforma conspicua</name>
    <dbReference type="NCBI Taxonomy" id="2527996"/>
    <lineage>
        <taxon>Bacteria</taxon>
        <taxon>Pseudomonadati</taxon>
        <taxon>Planctomycetota</taxon>
        <taxon>Planctomycetia</taxon>
        <taxon>Planctomycetales</taxon>
        <taxon>Planctomycetaceae</taxon>
        <taxon>Crateriforma</taxon>
    </lineage>
</organism>
<feature type="transmembrane region" description="Helical" evidence="7">
    <location>
        <begin position="376"/>
        <end position="395"/>
    </location>
</feature>
<keyword evidence="3" id="KW-1003">Cell membrane</keyword>
<evidence type="ECO:0000256" key="4">
    <source>
        <dbReference type="ARBA" id="ARBA00022692"/>
    </source>
</evidence>
<dbReference type="PANTHER" id="PTHR30250:SF10">
    <property type="entry name" value="LIPOPOLYSACCHARIDE BIOSYNTHESIS PROTEIN WZXC"/>
    <property type="match status" value="1"/>
</dbReference>
<dbReference type="EMBL" id="SJPZ01000001">
    <property type="protein sequence ID" value="TWU66997.1"/>
    <property type="molecule type" value="Genomic_DNA"/>
</dbReference>
<dbReference type="InterPro" id="IPR050833">
    <property type="entry name" value="Poly_Biosynth_Transport"/>
</dbReference>
<feature type="transmembrane region" description="Helical" evidence="7">
    <location>
        <begin position="290"/>
        <end position="313"/>
    </location>
</feature>
<gene>
    <name evidence="8" type="primary">wzxC</name>
    <name evidence="8" type="ORF">V7x_25690</name>
</gene>
<protein>
    <submittedName>
        <fullName evidence="8">Lipopolysaccharide biosynthesis protein WzxC</fullName>
    </submittedName>
</protein>
<evidence type="ECO:0000256" key="6">
    <source>
        <dbReference type="ARBA" id="ARBA00023136"/>
    </source>
</evidence>
<comment type="caution">
    <text evidence="8">The sequence shown here is derived from an EMBL/GenBank/DDBJ whole genome shotgun (WGS) entry which is preliminary data.</text>
</comment>
<feature type="transmembrane region" description="Helical" evidence="7">
    <location>
        <begin position="320"/>
        <end position="341"/>
    </location>
</feature>
<name>A0A5C6FVH4_9PLAN</name>
<dbReference type="GO" id="GO:0005886">
    <property type="term" value="C:plasma membrane"/>
    <property type="evidence" value="ECO:0007669"/>
    <property type="project" value="UniProtKB-SubCell"/>
</dbReference>
<feature type="transmembrane region" description="Helical" evidence="7">
    <location>
        <begin position="347"/>
        <end position="369"/>
    </location>
</feature>
<keyword evidence="4 7" id="KW-0812">Transmembrane</keyword>
<dbReference type="Proteomes" id="UP000316476">
    <property type="component" value="Unassembled WGS sequence"/>
</dbReference>
<feature type="transmembrane region" description="Helical" evidence="7">
    <location>
        <begin position="80"/>
        <end position="102"/>
    </location>
</feature>
<feature type="transmembrane region" description="Helical" evidence="7">
    <location>
        <begin position="122"/>
        <end position="146"/>
    </location>
</feature>
<evidence type="ECO:0000256" key="3">
    <source>
        <dbReference type="ARBA" id="ARBA00022475"/>
    </source>
</evidence>
<evidence type="ECO:0000313" key="8">
    <source>
        <dbReference type="EMBL" id="TWU66997.1"/>
    </source>
</evidence>
<feature type="transmembrane region" description="Helical" evidence="7">
    <location>
        <begin position="47"/>
        <end position="74"/>
    </location>
</feature>
<feature type="transmembrane region" description="Helical" evidence="7">
    <location>
        <begin position="212"/>
        <end position="238"/>
    </location>
</feature>
<accession>A0A5C6FVH4</accession>
<dbReference type="Pfam" id="PF13440">
    <property type="entry name" value="Polysacc_synt_3"/>
    <property type="match status" value="1"/>
</dbReference>
<dbReference type="AlphaFoldDB" id="A0A5C6FVH4"/>
<sequence length="446" mass="49231">MPDAKSEMGVFALLMLIYSFASVLATGSLGSFAIWRQDLERAGKSTLYWLSLALGLTTSGILVLLCFPITAWLAIPAWRFGLMAMAISCIPLSWSGVATSILRKHHRFGTVLAVEIFRNASLIFISCSFLFAGFGVWGLILGVVIANLVAASSATLAEGGPSFEFSSAIAKDAFTYCKGLAGFNCVNYWSRNLDNLLVGKFYGDSVLGSYSIAYRMMVLPIRLAGTVFGGLLLPYLAPIQDDHIVLRKKLLQVVQATGLLIIPLMTLFWLERKHIIDWYLQPGWEDTIKILGILVPVGMSQLLISPLGICYQLSGRTTRLFWVGIFNSSVVAIGFVVGLLGDLHWFVVVYSVVNIILLYPTVHFSFSCVGGRFSEWLRSVLPFAAIPLCCYLIDYSFMHDQNMLTDMFASVILVACVSLLTTALWLKAPMRFILNQLMPYSKSRIA</sequence>
<evidence type="ECO:0000256" key="7">
    <source>
        <dbReference type="SAM" id="Phobius"/>
    </source>
</evidence>
<keyword evidence="6 7" id="KW-0472">Membrane</keyword>
<reference evidence="8 9" key="1">
    <citation type="submission" date="2019-02" db="EMBL/GenBank/DDBJ databases">
        <title>Deep-cultivation of Planctomycetes and their phenomic and genomic characterization uncovers novel biology.</title>
        <authorList>
            <person name="Wiegand S."/>
            <person name="Jogler M."/>
            <person name="Boedeker C."/>
            <person name="Pinto D."/>
            <person name="Vollmers J."/>
            <person name="Rivas-Marin E."/>
            <person name="Kohn T."/>
            <person name="Peeters S.H."/>
            <person name="Heuer A."/>
            <person name="Rast P."/>
            <person name="Oberbeckmann S."/>
            <person name="Bunk B."/>
            <person name="Jeske O."/>
            <person name="Meyerdierks A."/>
            <person name="Storesund J.E."/>
            <person name="Kallscheuer N."/>
            <person name="Luecker S."/>
            <person name="Lage O.M."/>
            <person name="Pohl T."/>
            <person name="Merkel B.J."/>
            <person name="Hornburger P."/>
            <person name="Mueller R.-W."/>
            <person name="Bruemmer F."/>
            <person name="Labrenz M."/>
            <person name="Spormann A.M."/>
            <person name="Op Den Camp H."/>
            <person name="Overmann J."/>
            <person name="Amann R."/>
            <person name="Jetten M.S.M."/>
            <person name="Mascher T."/>
            <person name="Medema M.H."/>
            <person name="Devos D.P."/>
            <person name="Kaster A.-K."/>
            <person name="Ovreas L."/>
            <person name="Rohde M."/>
            <person name="Galperin M.Y."/>
            <person name="Jogler C."/>
        </authorList>
    </citation>
    <scope>NUCLEOTIDE SEQUENCE [LARGE SCALE GENOMIC DNA]</scope>
    <source>
        <strain evidence="8 9">V7</strain>
    </source>
</reference>
<feature type="transmembrane region" description="Helical" evidence="7">
    <location>
        <begin position="250"/>
        <end position="270"/>
    </location>
</feature>
<evidence type="ECO:0000313" key="9">
    <source>
        <dbReference type="Proteomes" id="UP000316476"/>
    </source>
</evidence>
<dbReference type="PANTHER" id="PTHR30250">
    <property type="entry name" value="PST FAMILY PREDICTED COLANIC ACID TRANSPORTER"/>
    <property type="match status" value="1"/>
</dbReference>
<comment type="subcellular location">
    <subcellularLocation>
        <location evidence="1">Cell membrane</location>
        <topology evidence="1">Multi-pass membrane protein</topology>
    </subcellularLocation>
</comment>
<proteinExistence type="inferred from homology"/>
<feature type="transmembrane region" description="Helical" evidence="7">
    <location>
        <begin position="407"/>
        <end position="426"/>
    </location>
</feature>
<feature type="transmembrane region" description="Helical" evidence="7">
    <location>
        <begin position="12"/>
        <end position="35"/>
    </location>
</feature>
<evidence type="ECO:0000256" key="2">
    <source>
        <dbReference type="ARBA" id="ARBA00007430"/>
    </source>
</evidence>
<keyword evidence="5 7" id="KW-1133">Transmembrane helix</keyword>